<dbReference type="EMBL" id="CAJVPT010044763">
    <property type="protein sequence ID" value="CAG8734965.1"/>
    <property type="molecule type" value="Genomic_DNA"/>
</dbReference>
<keyword evidence="2" id="KW-1185">Reference proteome</keyword>
<evidence type="ECO:0000313" key="1">
    <source>
        <dbReference type="EMBL" id="CAG8734965.1"/>
    </source>
</evidence>
<accession>A0ACA9Q401</accession>
<evidence type="ECO:0000313" key="2">
    <source>
        <dbReference type="Proteomes" id="UP000789525"/>
    </source>
</evidence>
<sequence>TIETELFDQATRNSQENQDPIYEVLSHIDIENWEEEIVKEN</sequence>
<protein>
    <submittedName>
        <fullName evidence="1">3905_t:CDS:1</fullName>
    </submittedName>
</protein>
<gene>
    <name evidence="1" type="ORF">ACOLOM_LOCUS11857</name>
</gene>
<proteinExistence type="predicted"/>
<feature type="non-terminal residue" evidence="1">
    <location>
        <position position="41"/>
    </location>
</feature>
<name>A0ACA9Q401_9GLOM</name>
<feature type="non-terminal residue" evidence="1">
    <location>
        <position position="1"/>
    </location>
</feature>
<organism evidence="1 2">
    <name type="scientific">Acaulospora colombiana</name>
    <dbReference type="NCBI Taxonomy" id="27376"/>
    <lineage>
        <taxon>Eukaryota</taxon>
        <taxon>Fungi</taxon>
        <taxon>Fungi incertae sedis</taxon>
        <taxon>Mucoromycota</taxon>
        <taxon>Glomeromycotina</taxon>
        <taxon>Glomeromycetes</taxon>
        <taxon>Diversisporales</taxon>
        <taxon>Acaulosporaceae</taxon>
        <taxon>Acaulospora</taxon>
    </lineage>
</organism>
<reference evidence="1" key="1">
    <citation type="submission" date="2021-06" db="EMBL/GenBank/DDBJ databases">
        <authorList>
            <person name="Kallberg Y."/>
            <person name="Tangrot J."/>
            <person name="Rosling A."/>
        </authorList>
    </citation>
    <scope>NUCLEOTIDE SEQUENCE</scope>
    <source>
        <strain evidence="1">CL356</strain>
    </source>
</reference>
<comment type="caution">
    <text evidence="1">The sequence shown here is derived from an EMBL/GenBank/DDBJ whole genome shotgun (WGS) entry which is preliminary data.</text>
</comment>
<dbReference type="Proteomes" id="UP000789525">
    <property type="component" value="Unassembled WGS sequence"/>
</dbReference>